<feature type="domain" description="ATP-dependent RNA helicase SUV3 DEXQ-box helicase" evidence="5">
    <location>
        <begin position="74"/>
        <end position="109"/>
    </location>
</feature>
<gene>
    <name evidence="6" type="ORF">DVH24_013352</name>
</gene>
<reference evidence="6 7" key="1">
    <citation type="submission" date="2018-10" db="EMBL/GenBank/DDBJ databases">
        <title>A high-quality apple genome assembly.</title>
        <authorList>
            <person name="Hu J."/>
        </authorList>
    </citation>
    <scope>NUCLEOTIDE SEQUENCE [LARGE SCALE GENOMIC DNA]</scope>
    <source>
        <strain evidence="7">cv. HFTH1</strain>
        <tissue evidence="6">Young leaf</tissue>
    </source>
</reference>
<keyword evidence="7" id="KW-1185">Reference proteome</keyword>
<keyword evidence="4" id="KW-0067">ATP-binding</keyword>
<keyword evidence="1" id="KW-0547">Nucleotide-binding</keyword>
<evidence type="ECO:0000313" key="7">
    <source>
        <dbReference type="Proteomes" id="UP000290289"/>
    </source>
</evidence>
<dbReference type="InterPro" id="IPR027417">
    <property type="entry name" value="P-loop_NTPase"/>
</dbReference>
<protein>
    <recommendedName>
        <fullName evidence="5">ATP-dependent RNA helicase SUV3 DEXQ-box helicase domain-containing protein</fullName>
    </recommendedName>
</protein>
<sequence>MKPFDLGDLIMPSSSPHTWYPKARSKQRKVILHMGPINSGKTYNALKQLESSSSGMFCYDNANTSVNIVRSFSFSARIYCGPLRLLAWEVAKQLNKAKVPCDLITGQERD</sequence>
<evidence type="ECO:0000259" key="5">
    <source>
        <dbReference type="Pfam" id="PF22527"/>
    </source>
</evidence>
<dbReference type="InterPro" id="IPR055206">
    <property type="entry name" value="DEXQc_SUV3"/>
</dbReference>
<evidence type="ECO:0000313" key="6">
    <source>
        <dbReference type="EMBL" id="RXH70606.1"/>
    </source>
</evidence>
<dbReference type="InterPro" id="IPR050699">
    <property type="entry name" value="RNA-DNA_Helicase"/>
</dbReference>
<dbReference type="Pfam" id="PF22527">
    <property type="entry name" value="DEXQc_Suv3"/>
    <property type="match status" value="2"/>
</dbReference>
<dbReference type="GO" id="GO:0005524">
    <property type="term" value="F:ATP binding"/>
    <property type="evidence" value="ECO:0007669"/>
    <property type="project" value="UniProtKB-KW"/>
</dbReference>
<comment type="caution">
    <text evidence="6">The sequence shown here is derived from an EMBL/GenBank/DDBJ whole genome shotgun (WGS) entry which is preliminary data.</text>
</comment>
<dbReference type="GO" id="GO:0016787">
    <property type="term" value="F:hydrolase activity"/>
    <property type="evidence" value="ECO:0007669"/>
    <property type="project" value="UniProtKB-KW"/>
</dbReference>
<dbReference type="GO" id="GO:0045025">
    <property type="term" value="C:mitochondrial degradosome"/>
    <property type="evidence" value="ECO:0007669"/>
    <property type="project" value="TreeGrafter"/>
</dbReference>
<name>A0A498HGL1_MALDO</name>
<dbReference type="Proteomes" id="UP000290289">
    <property type="component" value="Chromosome 16"/>
</dbReference>
<dbReference type="GO" id="GO:0000965">
    <property type="term" value="P:mitochondrial RNA 3'-end processing"/>
    <property type="evidence" value="ECO:0007669"/>
    <property type="project" value="TreeGrafter"/>
</dbReference>
<dbReference type="AlphaFoldDB" id="A0A498HGL1"/>
<dbReference type="Gene3D" id="3.40.50.300">
    <property type="entry name" value="P-loop containing nucleotide triphosphate hydrolases"/>
    <property type="match status" value="2"/>
</dbReference>
<dbReference type="PANTHER" id="PTHR12131:SF1">
    <property type="entry name" value="ATP-DEPENDENT RNA HELICASE SUPV3L1, MITOCHONDRIAL-RELATED"/>
    <property type="match status" value="1"/>
</dbReference>
<proteinExistence type="predicted"/>
<organism evidence="6 7">
    <name type="scientific">Malus domestica</name>
    <name type="common">Apple</name>
    <name type="synonym">Pyrus malus</name>
    <dbReference type="NCBI Taxonomy" id="3750"/>
    <lineage>
        <taxon>Eukaryota</taxon>
        <taxon>Viridiplantae</taxon>
        <taxon>Streptophyta</taxon>
        <taxon>Embryophyta</taxon>
        <taxon>Tracheophyta</taxon>
        <taxon>Spermatophyta</taxon>
        <taxon>Magnoliopsida</taxon>
        <taxon>eudicotyledons</taxon>
        <taxon>Gunneridae</taxon>
        <taxon>Pentapetalae</taxon>
        <taxon>rosids</taxon>
        <taxon>fabids</taxon>
        <taxon>Rosales</taxon>
        <taxon>Rosaceae</taxon>
        <taxon>Amygdaloideae</taxon>
        <taxon>Maleae</taxon>
        <taxon>Malus</taxon>
    </lineage>
</organism>
<dbReference type="EMBL" id="RDQH01000342">
    <property type="protein sequence ID" value="RXH70606.1"/>
    <property type="molecule type" value="Genomic_DNA"/>
</dbReference>
<accession>A0A498HGL1</accession>
<dbReference type="STRING" id="3750.A0A498HGL1"/>
<feature type="domain" description="ATP-dependent RNA helicase SUV3 DEXQ-box helicase" evidence="5">
    <location>
        <begin position="16"/>
        <end position="58"/>
    </location>
</feature>
<keyword evidence="3" id="KW-0347">Helicase</keyword>
<evidence type="ECO:0000256" key="4">
    <source>
        <dbReference type="ARBA" id="ARBA00022840"/>
    </source>
</evidence>
<evidence type="ECO:0000256" key="3">
    <source>
        <dbReference type="ARBA" id="ARBA00022806"/>
    </source>
</evidence>
<dbReference type="GO" id="GO:0004386">
    <property type="term" value="F:helicase activity"/>
    <property type="evidence" value="ECO:0007669"/>
    <property type="project" value="UniProtKB-KW"/>
</dbReference>
<evidence type="ECO:0000256" key="1">
    <source>
        <dbReference type="ARBA" id="ARBA00022741"/>
    </source>
</evidence>
<keyword evidence="2" id="KW-0378">Hydrolase</keyword>
<dbReference type="PANTHER" id="PTHR12131">
    <property type="entry name" value="ATP-DEPENDENT RNA AND DNA HELICASE"/>
    <property type="match status" value="1"/>
</dbReference>
<evidence type="ECO:0000256" key="2">
    <source>
        <dbReference type="ARBA" id="ARBA00022801"/>
    </source>
</evidence>